<organism evidence="9 10">
    <name type="scientific">Nocardia aurantia</name>
    <dbReference type="NCBI Taxonomy" id="2585199"/>
    <lineage>
        <taxon>Bacteria</taxon>
        <taxon>Bacillati</taxon>
        <taxon>Actinomycetota</taxon>
        <taxon>Actinomycetes</taxon>
        <taxon>Mycobacteriales</taxon>
        <taxon>Nocardiaceae</taxon>
        <taxon>Nocardia</taxon>
    </lineage>
</organism>
<dbReference type="PANTHER" id="PTHR43386">
    <property type="entry name" value="OLIGOPEPTIDE TRANSPORT SYSTEM PERMEASE PROTEIN APPC"/>
    <property type="match status" value="1"/>
</dbReference>
<evidence type="ECO:0000313" key="10">
    <source>
        <dbReference type="Proteomes" id="UP000431401"/>
    </source>
</evidence>
<keyword evidence="4 7" id="KW-0812">Transmembrane</keyword>
<dbReference type="GO" id="GO:0055085">
    <property type="term" value="P:transmembrane transport"/>
    <property type="evidence" value="ECO:0007669"/>
    <property type="project" value="InterPro"/>
</dbReference>
<feature type="transmembrane region" description="Helical" evidence="7">
    <location>
        <begin position="203"/>
        <end position="226"/>
    </location>
</feature>
<dbReference type="GO" id="GO:0005886">
    <property type="term" value="C:plasma membrane"/>
    <property type="evidence" value="ECO:0007669"/>
    <property type="project" value="UniProtKB-SubCell"/>
</dbReference>
<sequence length="287" mass="29061">MTIEIAPGTPVARRPWRRLPGRVWAGAALAAPVVVIAVFGGFLAPHAPTDYVGAAFQGPGAGAPLGTDNLGHDVLSRLLCGGGLLLWPAVAATAVSVLCGGALGLVAGCSRGRAGEWIPRVVDVLLAFPALVLILMLMARAPSSTGLVVVSCALVLTPGAFRIMRVAAGEVAVRDFVAAARALGLGRIAVIRREILPNVTAPLFVLIPMQFIAATGLITVVNFLGLGVSGFTPSWGVMIMENKDGLVVAPLGVLAPVVAIAVLCVGINLVSDGIAAHLSRAAAAADS</sequence>
<evidence type="ECO:0000313" key="9">
    <source>
        <dbReference type="EMBL" id="MQY26141.1"/>
    </source>
</evidence>
<feature type="domain" description="ABC transmembrane type-1" evidence="8">
    <location>
        <begin position="86"/>
        <end position="271"/>
    </location>
</feature>
<accession>A0A7K0DKJ2</accession>
<dbReference type="InterPro" id="IPR035906">
    <property type="entry name" value="MetI-like_sf"/>
</dbReference>
<dbReference type="PROSITE" id="PS50928">
    <property type="entry name" value="ABC_TM1"/>
    <property type="match status" value="1"/>
</dbReference>
<protein>
    <submittedName>
        <fullName evidence="9">Glutathione transport system permease protein GsiD</fullName>
    </submittedName>
</protein>
<comment type="similarity">
    <text evidence="7">Belongs to the binding-protein-dependent transport system permease family.</text>
</comment>
<dbReference type="InterPro" id="IPR000515">
    <property type="entry name" value="MetI-like"/>
</dbReference>
<evidence type="ECO:0000256" key="7">
    <source>
        <dbReference type="RuleBase" id="RU363032"/>
    </source>
</evidence>
<evidence type="ECO:0000256" key="2">
    <source>
        <dbReference type="ARBA" id="ARBA00022448"/>
    </source>
</evidence>
<dbReference type="SUPFAM" id="SSF161098">
    <property type="entry name" value="MetI-like"/>
    <property type="match status" value="1"/>
</dbReference>
<comment type="subcellular location">
    <subcellularLocation>
        <location evidence="1 7">Cell membrane</location>
        <topology evidence="1 7">Multi-pass membrane protein</topology>
    </subcellularLocation>
</comment>
<feature type="transmembrane region" description="Helical" evidence="7">
    <location>
        <begin position="145"/>
        <end position="164"/>
    </location>
</feature>
<evidence type="ECO:0000256" key="3">
    <source>
        <dbReference type="ARBA" id="ARBA00022475"/>
    </source>
</evidence>
<evidence type="ECO:0000256" key="1">
    <source>
        <dbReference type="ARBA" id="ARBA00004651"/>
    </source>
</evidence>
<feature type="transmembrane region" description="Helical" evidence="7">
    <location>
        <begin position="23"/>
        <end position="44"/>
    </location>
</feature>
<keyword evidence="5 7" id="KW-1133">Transmembrane helix</keyword>
<keyword evidence="2 7" id="KW-0813">Transport</keyword>
<dbReference type="PANTHER" id="PTHR43386:SF25">
    <property type="entry name" value="PEPTIDE ABC TRANSPORTER PERMEASE PROTEIN"/>
    <property type="match status" value="1"/>
</dbReference>
<proteinExistence type="inferred from homology"/>
<dbReference type="Pfam" id="PF00528">
    <property type="entry name" value="BPD_transp_1"/>
    <property type="match status" value="1"/>
</dbReference>
<dbReference type="EMBL" id="WEGI01000003">
    <property type="protein sequence ID" value="MQY26141.1"/>
    <property type="molecule type" value="Genomic_DNA"/>
</dbReference>
<dbReference type="CDD" id="cd06261">
    <property type="entry name" value="TM_PBP2"/>
    <property type="match status" value="1"/>
</dbReference>
<gene>
    <name evidence="9" type="primary">gsiD_1</name>
    <name evidence="9" type="ORF">NRB56_17020</name>
</gene>
<dbReference type="Gene3D" id="1.10.3720.10">
    <property type="entry name" value="MetI-like"/>
    <property type="match status" value="1"/>
</dbReference>
<dbReference type="AlphaFoldDB" id="A0A7K0DKJ2"/>
<keyword evidence="6 7" id="KW-0472">Membrane</keyword>
<dbReference type="RefSeq" id="WP_194290770.1">
    <property type="nucleotide sequence ID" value="NZ_WEGI01000003.1"/>
</dbReference>
<keyword evidence="10" id="KW-1185">Reference proteome</keyword>
<evidence type="ECO:0000256" key="5">
    <source>
        <dbReference type="ARBA" id="ARBA00022989"/>
    </source>
</evidence>
<feature type="transmembrane region" description="Helical" evidence="7">
    <location>
        <begin position="85"/>
        <end position="109"/>
    </location>
</feature>
<name>A0A7K0DKJ2_9NOCA</name>
<feature type="transmembrane region" description="Helical" evidence="7">
    <location>
        <begin position="121"/>
        <end position="139"/>
    </location>
</feature>
<dbReference type="InterPro" id="IPR050366">
    <property type="entry name" value="BP-dependent_transpt_permease"/>
</dbReference>
<keyword evidence="3" id="KW-1003">Cell membrane</keyword>
<reference evidence="9 10" key="1">
    <citation type="submission" date="2019-10" db="EMBL/GenBank/DDBJ databases">
        <title>Nocardia macrotermitis sp. nov. and Nocardia aurantia sp. nov., isolated from the gut of fungus growing-termite Macrotermes natalensis.</title>
        <authorList>
            <person name="Benndorf R."/>
            <person name="Schwitalla J."/>
            <person name="Martin K."/>
            <person name="De Beer W."/>
            <person name="Kaster A.-K."/>
            <person name="Vollmers J."/>
            <person name="Poulsen M."/>
            <person name="Beemelmanns C."/>
        </authorList>
    </citation>
    <scope>NUCLEOTIDE SEQUENCE [LARGE SCALE GENOMIC DNA]</scope>
    <source>
        <strain evidence="9 10">RB56</strain>
    </source>
</reference>
<comment type="caution">
    <text evidence="9">The sequence shown here is derived from an EMBL/GenBank/DDBJ whole genome shotgun (WGS) entry which is preliminary data.</text>
</comment>
<dbReference type="Proteomes" id="UP000431401">
    <property type="component" value="Unassembled WGS sequence"/>
</dbReference>
<evidence type="ECO:0000256" key="6">
    <source>
        <dbReference type="ARBA" id="ARBA00023136"/>
    </source>
</evidence>
<feature type="transmembrane region" description="Helical" evidence="7">
    <location>
        <begin position="246"/>
        <end position="270"/>
    </location>
</feature>
<evidence type="ECO:0000256" key="4">
    <source>
        <dbReference type="ARBA" id="ARBA00022692"/>
    </source>
</evidence>
<evidence type="ECO:0000259" key="8">
    <source>
        <dbReference type="PROSITE" id="PS50928"/>
    </source>
</evidence>